<gene>
    <name evidence="1" type="ORF">ACFPMF_09250</name>
</gene>
<evidence type="ECO:0000313" key="2">
    <source>
        <dbReference type="Proteomes" id="UP001596106"/>
    </source>
</evidence>
<dbReference type="RefSeq" id="WP_379843520.1">
    <property type="nucleotide sequence ID" value="NZ_JBHSMA010000002.1"/>
</dbReference>
<organism evidence="1 2">
    <name type="scientific">Larkinella bovis</name>
    <dbReference type="NCBI Taxonomy" id="683041"/>
    <lineage>
        <taxon>Bacteria</taxon>
        <taxon>Pseudomonadati</taxon>
        <taxon>Bacteroidota</taxon>
        <taxon>Cytophagia</taxon>
        <taxon>Cytophagales</taxon>
        <taxon>Spirosomataceae</taxon>
        <taxon>Larkinella</taxon>
    </lineage>
</organism>
<sequence>MKDFIAVHYDGTSTTLTYTDTEEDARAYLAALITTNQVGKEDTLSIVRVYDDSLIYFKRRNNTIKSVLGKSRQASIGQTDFGLDSFRDILTKLYKKLANLGFVFGGR</sequence>
<protein>
    <submittedName>
        <fullName evidence="1">Uncharacterized protein</fullName>
    </submittedName>
</protein>
<evidence type="ECO:0000313" key="1">
    <source>
        <dbReference type="EMBL" id="MFC5409492.1"/>
    </source>
</evidence>
<comment type="caution">
    <text evidence="1">The sequence shown here is derived from an EMBL/GenBank/DDBJ whole genome shotgun (WGS) entry which is preliminary data.</text>
</comment>
<dbReference type="Proteomes" id="UP001596106">
    <property type="component" value="Unassembled WGS sequence"/>
</dbReference>
<reference evidence="2" key="1">
    <citation type="journal article" date="2019" name="Int. J. Syst. Evol. Microbiol.">
        <title>The Global Catalogue of Microorganisms (GCM) 10K type strain sequencing project: providing services to taxonomists for standard genome sequencing and annotation.</title>
        <authorList>
            <consortium name="The Broad Institute Genomics Platform"/>
            <consortium name="The Broad Institute Genome Sequencing Center for Infectious Disease"/>
            <person name="Wu L."/>
            <person name="Ma J."/>
        </authorList>
    </citation>
    <scope>NUCLEOTIDE SEQUENCE [LARGE SCALE GENOMIC DNA]</scope>
    <source>
        <strain evidence="2">CCUG 55250</strain>
    </source>
</reference>
<accession>A0ABW0IDT0</accession>
<dbReference type="EMBL" id="JBHSMA010000002">
    <property type="protein sequence ID" value="MFC5409492.1"/>
    <property type="molecule type" value="Genomic_DNA"/>
</dbReference>
<name>A0ABW0IDT0_9BACT</name>
<keyword evidence="2" id="KW-1185">Reference proteome</keyword>
<proteinExistence type="predicted"/>